<evidence type="ECO:0000313" key="1">
    <source>
        <dbReference type="EMBL" id="CAE1153400.1"/>
    </source>
</evidence>
<comment type="caution">
    <text evidence="1">The sequence shown here is derived from an EMBL/GenBank/DDBJ whole genome shotgun (WGS) entry which is preliminary data.</text>
</comment>
<name>A0A812ANR5_ACAPH</name>
<protein>
    <submittedName>
        <fullName evidence="1">Uncharacterized protein</fullName>
    </submittedName>
</protein>
<sequence length="204" mass="23762">MVASLSLFFPLDVMSSPTQPMWIREYFDKNKTRHHSYSTLLPWFRYQKLSPPSPECLLYLLLFFSHTSAPPTLILFFLPFSSQLLFFYFLCLLFPQFPSFLPFLSLCLHFISTPTLIVLSTLPLPFPYHRESLRAVKPYNLRMSKGDIIMVKPISVFQNSTAKVYLHICVCVSFRLLLVTNNMSRFQLLLSAPLREEGRGLSFF</sequence>
<reference evidence="1" key="1">
    <citation type="submission" date="2021-01" db="EMBL/GenBank/DDBJ databases">
        <authorList>
            <person name="Li R."/>
            <person name="Bekaert M."/>
        </authorList>
    </citation>
    <scope>NUCLEOTIDE SEQUENCE</scope>
    <source>
        <strain evidence="1">Farmed</strain>
    </source>
</reference>
<proteinExistence type="predicted"/>
<gene>
    <name evidence="1" type="ORF">SPHA_3833</name>
</gene>
<dbReference type="AlphaFoldDB" id="A0A812ANR5"/>
<keyword evidence="2" id="KW-1185">Reference proteome</keyword>
<dbReference type="EMBL" id="CAHIKZ030000115">
    <property type="protein sequence ID" value="CAE1153400.1"/>
    <property type="molecule type" value="Genomic_DNA"/>
</dbReference>
<organism evidence="1 2">
    <name type="scientific">Acanthosepion pharaonis</name>
    <name type="common">Pharaoh cuttlefish</name>
    <name type="synonym">Sepia pharaonis</name>
    <dbReference type="NCBI Taxonomy" id="158019"/>
    <lineage>
        <taxon>Eukaryota</taxon>
        <taxon>Metazoa</taxon>
        <taxon>Spiralia</taxon>
        <taxon>Lophotrochozoa</taxon>
        <taxon>Mollusca</taxon>
        <taxon>Cephalopoda</taxon>
        <taxon>Coleoidea</taxon>
        <taxon>Decapodiformes</taxon>
        <taxon>Sepiida</taxon>
        <taxon>Sepiina</taxon>
        <taxon>Sepiidae</taxon>
        <taxon>Acanthosepion</taxon>
    </lineage>
</organism>
<evidence type="ECO:0000313" key="2">
    <source>
        <dbReference type="Proteomes" id="UP000597762"/>
    </source>
</evidence>
<accession>A0A812ANR5</accession>
<dbReference type="Proteomes" id="UP000597762">
    <property type="component" value="Unassembled WGS sequence"/>
</dbReference>